<evidence type="ECO:0000313" key="2">
    <source>
        <dbReference type="EMBL" id="GHB96927.1"/>
    </source>
</evidence>
<evidence type="ECO:0000313" key="3">
    <source>
        <dbReference type="Proteomes" id="UP000642829"/>
    </source>
</evidence>
<dbReference type="CDD" id="cd02955">
    <property type="entry name" value="SSP411"/>
    <property type="match status" value="1"/>
</dbReference>
<dbReference type="SUPFAM" id="SSF52833">
    <property type="entry name" value="Thioredoxin-like"/>
    <property type="match status" value="1"/>
</dbReference>
<dbReference type="AlphaFoldDB" id="A0A8J3DAX5"/>
<name>A0A8J3DAX5_9BACT</name>
<dbReference type="InterPro" id="IPR036249">
    <property type="entry name" value="Thioredoxin-like_sf"/>
</dbReference>
<dbReference type="RefSeq" id="WP_189512746.1">
    <property type="nucleotide sequence ID" value="NZ_BMXG01000005.1"/>
</dbReference>
<reference evidence="2" key="2">
    <citation type="submission" date="2020-09" db="EMBL/GenBank/DDBJ databases">
        <authorList>
            <person name="Sun Q."/>
            <person name="Kim S."/>
        </authorList>
    </citation>
    <scope>NUCLEOTIDE SEQUENCE</scope>
    <source>
        <strain evidence="2">KCTC 12870</strain>
    </source>
</reference>
<dbReference type="GO" id="GO:0005975">
    <property type="term" value="P:carbohydrate metabolic process"/>
    <property type="evidence" value="ECO:0007669"/>
    <property type="project" value="InterPro"/>
</dbReference>
<dbReference type="InterPro" id="IPR008928">
    <property type="entry name" value="6-hairpin_glycosidase_sf"/>
</dbReference>
<organism evidence="2 3">
    <name type="scientific">Cerasicoccus arenae</name>
    <dbReference type="NCBI Taxonomy" id="424488"/>
    <lineage>
        <taxon>Bacteria</taxon>
        <taxon>Pseudomonadati</taxon>
        <taxon>Verrucomicrobiota</taxon>
        <taxon>Opitutia</taxon>
        <taxon>Puniceicoccales</taxon>
        <taxon>Cerasicoccaceae</taxon>
        <taxon>Cerasicoccus</taxon>
    </lineage>
</organism>
<dbReference type="Proteomes" id="UP000642829">
    <property type="component" value="Unassembled WGS sequence"/>
</dbReference>
<dbReference type="PANTHER" id="PTHR42899">
    <property type="entry name" value="SPERMATOGENESIS-ASSOCIATED PROTEIN 20"/>
    <property type="match status" value="1"/>
</dbReference>
<protein>
    <recommendedName>
        <fullName evidence="1">Spermatogenesis-associated protein 20-like TRX domain-containing protein</fullName>
    </recommendedName>
</protein>
<dbReference type="InterPro" id="IPR004879">
    <property type="entry name" value="Ssp411-like_TRX"/>
</dbReference>
<dbReference type="PANTHER" id="PTHR42899:SF1">
    <property type="entry name" value="SPERMATOGENESIS-ASSOCIATED PROTEIN 20"/>
    <property type="match status" value="1"/>
</dbReference>
<evidence type="ECO:0000259" key="1">
    <source>
        <dbReference type="Pfam" id="PF03190"/>
    </source>
</evidence>
<dbReference type="Pfam" id="PF03190">
    <property type="entry name" value="Thioredox_DsbH"/>
    <property type="match status" value="1"/>
</dbReference>
<dbReference type="InterPro" id="IPR024705">
    <property type="entry name" value="Ssp411"/>
</dbReference>
<feature type="domain" description="Spermatogenesis-associated protein 20-like TRX" evidence="1">
    <location>
        <begin position="3"/>
        <end position="164"/>
    </location>
</feature>
<keyword evidence="3" id="KW-1185">Reference proteome</keyword>
<sequence>MSNRLAESPSLYLRQHAENPVDWFPWGEEALAEASRQGKPLLISIGYSACHWCHVMAHECFEDPSIARLMNQHFVCVKVDREEHPDVDQIYMEAVQMITQRGGWPLNVFCLPDGRPFFGGTYFPPEDRGQGLVPWPQLIMRISDYFQKNREELEENADNILKNMAEGNKPIGATGDDLLSKDLITAAEGICTQHDDEWGGFGEAPKFPPSMSLNFLLGIRGTAACDAKPALAQRLDQVIQLTLKGMAHGGIFDQVGGGFSRYSVDKLWLIPHFEKMLYDNGLLLDAYAKGWQRYRDPMFRAVAEETVTWLEREMRSPEGAWRAALDADSEGEEGKYYVWRPEQIAAILGKEDAEIFCDAYNITDKGNFEHGTTNPAFVYDSFEKRESLNELRQKVLAARQKRTTPGLDEKILLSWNSLVVRGLAEAAFAFGHREWMTRAIEVADWLWEAFTETDNDGLIRLRSVYYSGEGARYNGRLDDYAWFAEALLTLSGKVDWVEPSASARYQERAVKLVQTIHARFADPHAPGCFFTAEDQTDLVTRKKTWFDNATPAGNSALVHVYSALYALTGDANYAAQLNALRPAYTGLATRAPGAAAHALAGFTQDAVGVAVIKIKGKQDLSTLRDALSKRPWRPVFLRTTDDDAQPDGFQLCVAKQCLTPTQDPIELAENL</sequence>
<gene>
    <name evidence="2" type="primary">yyaL</name>
    <name evidence="2" type="ORF">GCM10007047_11120</name>
</gene>
<dbReference type="EMBL" id="BMXG01000005">
    <property type="protein sequence ID" value="GHB96927.1"/>
    <property type="molecule type" value="Genomic_DNA"/>
</dbReference>
<comment type="caution">
    <text evidence="2">The sequence shown here is derived from an EMBL/GenBank/DDBJ whole genome shotgun (WGS) entry which is preliminary data.</text>
</comment>
<dbReference type="PIRSF" id="PIRSF006402">
    <property type="entry name" value="UCP006402_thioredoxin"/>
    <property type="match status" value="1"/>
</dbReference>
<dbReference type="Gene3D" id="3.40.30.10">
    <property type="entry name" value="Glutaredoxin"/>
    <property type="match status" value="1"/>
</dbReference>
<reference evidence="2" key="1">
    <citation type="journal article" date="2014" name="Int. J. Syst. Evol. Microbiol.">
        <title>Complete genome sequence of Corynebacterium casei LMG S-19264T (=DSM 44701T), isolated from a smear-ripened cheese.</title>
        <authorList>
            <consortium name="US DOE Joint Genome Institute (JGI-PGF)"/>
            <person name="Walter F."/>
            <person name="Albersmeier A."/>
            <person name="Kalinowski J."/>
            <person name="Ruckert C."/>
        </authorList>
    </citation>
    <scope>NUCLEOTIDE SEQUENCE</scope>
    <source>
        <strain evidence="2">KCTC 12870</strain>
    </source>
</reference>
<proteinExistence type="predicted"/>
<dbReference type="SUPFAM" id="SSF48208">
    <property type="entry name" value="Six-hairpin glycosidases"/>
    <property type="match status" value="1"/>
</dbReference>
<accession>A0A8J3DAX5</accession>